<name>A0A2W5FFV0_9BACT</name>
<dbReference type="GO" id="GO:0016998">
    <property type="term" value="P:cell wall macromolecule catabolic process"/>
    <property type="evidence" value="ECO:0007669"/>
    <property type="project" value="InterPro"/>
</dbReference>
<dbReference type="SUPFAM" id="SSF53955">
    <property type="entry name" value="Lysozyme-like"/>
    <property type="match status" value="1"/>
</dbReference>
<comment type="caution">
    <text evidence="2">The sequence shown here is derived from an EMBL/GenBank/DDBJ whole genome shotgun (WGS) entry which is preliminary data.</text>
</comment>
<dbReference type="GO" id="GO:0006032">
    <property type="term" value="P:chitin catabolic process"/>
    <property type="evidence" value="ECO:0007669"/>
    <property type="project" value="InterPro"/>
</dbReference>
<dbReference type="InterPro" id="IPR011049">
    <property type="entry name" value="Serralysin-like_metalloprot_C"/>
</dbReference>
<proteinExistence type="predicted"/>
<dbReference type="GO" id="GO:0004568">
    <property type="term" value="F:chitinase activity"/>
    <property type="evidence" value="ECO:0007669"/>
    <property type="project" value="InterPro"/>
</dbReference>
<dbReference type="Gene3D" id="2.150.10.10">
    <property type="entry name" value="Serralysin-like metalloprotease, C-terminal"/>
    <property type="match status" value="1"/>
</dbReference>
<reference evidence="2 3" key="1">
    <citation type="submission" date="2017-08" db="EMBL/GenBank/DDBJ databases">
        <title>Infants hospitalized years apart are colonized by the same room-sourced microbial strains.</title>
        <authorList>
            <person name="Brooks B."/>
            <person name="Olm M.R."/>
            <person name="Firek B.A."/>
            <person name="Baker R."/>
            <person name="Thomas B.C."/>
            <person name="Morowitz M.J."/>
            <person name="Banfield J.F."/>
        </authorList>
    </citation>
    <scope>NUCLEOTIDE SEQUENCE [LARGE SCALE GENOMIC DNA]</scope>
    <source>
        <strain evidence="2">S2_006_000_R2_64</strain>
    </source>
</reference>
<dbReference type="EMBL" id="QFOT01000106">
    <property type="protein sequence ID" value="PZP54841.1"/>
    <property type="molecule type" value="Genomic_DNA"/>
</dbReference>
<dbReference type="InterPro" id="IPR000726">
    <property type="entry name" value="Glyco_hydro_19_cat"/>
</dbReference>
<feature type="non-terminal residue" evidence="2">
    <location>
        <position position="326"/>
    </location>
</feature>
<dbReference type="InterPro" id="IPR023346">
    <property type="entry name" value="Lysozyme-like_dom_sf"/>
</dbReference>
<sequence>MILYSLNSTPTLSDVDTIFSGSADNYIKKIIGQMIEYGAIESNQISYVLATAKHETGNFVSFYEQYNGNAVDYFIDLYGSGTTVGQSLGNLPGPHDETNDAYVYRGRGFVHITGRDNYDRIGDLIGEDLINYPDLAADPDVAAKIIALGMINGYFTGKKLEDYISNQDVDFFNARKIVNGIDQANLIANYAESYDLALESNLHLTSIDYKIDARSEMSSLILEGGAGDNIIYGGSVKDIIIGGGDILNVFSGNDFIDGGKGFDTVDYSLHSYSISANFSLSGAAIVEKSLTDEDELNNIEIIVGTSFGDHFDLGSNKSRIVVEGGG</sequence>
<evidence type="ECO:0000313" key="2">
    <source>
        <dbReference type="EMBL" id="PZP54841.1"/>
    </source>
</evidence>
<dbReference type="AlphaFoldDB" id="A0A2W5FFV0"/>
<evidence type="ECO:0000259" key="1">
    <source>
        <dbReference type="Pfam" id="PF00182"/>
    </source>
</evidence>
<evidence type="ECO:0000313" key="3">
    <source>
        <dbReference type="Proteomes" id="UP000249739"/>
    </source>
</evidence>
<feature type="domain" description="Glycoside hydrolase family 19 catalytic" evidence="1">
    <location>
        <begin position="100"/>
        <end position="142"/>
    </location>
</feature>
<dbReference type="Proteomes" id="UP000249739">
    <property type="component" value="Unassembled WGS sequence"/>
</dbReference>
<accession>A0A2W5FFV0</accession>
<gene>
    <name evidence="2" type="ORF">DI586_08710</name>
</gene>
<dbReference type="Gene3D" id="1.10.530.10">
    <property type="match status" value="1"/>
</dbReference>
<organism evidence="2 3">
    <name type="scientific">Micavibrio aeruginosavorus</name>
    <dbReference type="NCBI Taxonomy" id="349221"/>
    <lineage>
        <taxon>Bacteria</taxon>
        <taxon>Pseudomonadati</taxon>
        <taxon>Bdellovibrionota</taxon>
        <taxon>Bdellovibrionia</taxon>
        <taxon>Bdellovibrionales</taxon>
        <taxon>Pseudobdellovibrionaceae</taxon>
        <taxon>Micavibrio</taxon>
    </lineage>
</organism>
<protein>
    <recommendedName>
        <fullName evidence="1">Glycoside hydrolase family 19 catalytic domain-containing protein</fullName>
    </recommendedName>
</protein>
<dbReference type="Pfam" id="PF00182">
    <property type="entry name" value="Glyco_hydro_19"/>
    <property type="match status" value="1"/>
</dbReference>